<gene>
    <name evidence="1" type="ORF">G5B37_04780</name>
</gene>
<evidence type="ECO:0000313" key="1">
    <source>
        <dbReference type="EMBL" id="QIE58901.1"/>
    </source>
</evidence>
<name>A0A6G6GMH8_9FLAO</name>
<proteinExistence type="predicted"/>
<sequence>MIDRKVFFGMKQDKFLAKNPAVTPTDSGFDFRRTYTEKIQTGPVVEIIYYFTTTENAVLYEFIIKYRDMQSVQATATQLLGIPNHKNTEWRISNKEIKEDFNIGVWTFGHKIVYAATLEGCEWEKGFES</sequence>
<organism evidence="1 2">
    <name type="scientific">Rasiella rasia</name>
    <dbReference type="NCBI Taxonomy" id="2744027"/>
    <lineage>
        <taxon>Bacteria</taxon>
        <taxon>Pseudomonadati</taxon>
        <taxon>Bacteroidota</taxon>
        <taxon>Flavobacteriia</taxon>
        <taxon>Flavobacteriales</taxon>
        <taxon>Flavobacteriaceae</taxon>
        <taxon>Rasiella</taxon>
    </lineage>
</organism>
<dbReference type="AlphaFoldDB" id="A0A6G6GMH8"/>
<dbReference type="RefSeq" id="WP_164678930.1">
    <property type="nucleotide sequence ID" value="NZ_CP049057.1"/>
</dbReference>
<keyword evidence="2" id="KW-1185">Reference proteome</keyword>
<dbReference type="Proteomes" id="UP000505306">
    <property type="component" value="Chromosome"/>
</dbReference>
<dbReference type="KEGG" id="mgel:G5B37_04780"/>
<reference evidence="1 2" key="1">
    <citation type="submission" date="2020-02" db="EMBL/GenBank/DDBJ databases">
        <title>Complete genome sequence of Flavobacteriaceae bacterium.</title>
        <authorList>
            <person name="Kim S.-J."/>
            <person name="Kim Y.-S."/>
            <person name="Kim K.-H."/>
        </authorList>
    </citation>
    <scope>NUCLEOTIDE SEQUENCE [LARGE SCALE GENOMIC DNA]</scope>
    <source>
        <strain evidence="1 2">RR4-40</strain>
    </source>
</reference>
<dbReference type="EMBL" id="CP049057">
    <property type="protein sequence ID" value="QIE58901.1"/>
    <property type="molecule type" value="Genomic_DNA"/>
</dbReference>
<accession>A0A6G6GMH8</accession>
<protein>
    <submittedName>
        <fullName evidence="1">Uncharacterized protein</fullName>
    </submittedName>
</protein>
<evidence type="ECO:0000313" key="2">
    <source>
        <dbReference type="Proteomes" id="UP000505306"/>
    </source>
</evidence>